<evidence type="ECO:0000256" key="2">
    <source>
        <dbReference type="SAM" id="Phobius"/>
    </source>
</evidence>
<dbReference type="STRING" id="571933.SAMN05216362_1436"/>
<evidence type="ECO:0000256" key="1">
    <source>
        <dbReference type="SAM" id="MobiDB-lite"/>
    </source>
</evidence>
<evidence type="ECO:0000313" key="3">
    <source>
        <dbReference type="EMBL" id="SER05224.1"/>
    </source>
</evidence>
<keyword evidence="2" id="KW-1133">Transmembrane helix</keyword>
<keyword evidence="2" id="KW-0472">Membrane</keyword>
<dbReference type="EMBL" id="FOES01000043">
    <property type="protein sequence ID" value="SER05224.1"/>
    <property type="molecule type" value="Genomic_DNA"/>
</dbReference>
<protein>
    <recommendedName>
        <fullName evidence="5">DUF4179 domain-containing protein</fullName>
    </recommendedName>
</protein>
<dbReference type="AlphaFoldDB" id="A0A1H9L1A0"/>
<gene>
    <name evidence="3" type="ORF">SAMN05216362_1436</name>
</gene>
<keyword evidence="4" id="KW-1185">Reference proteome</keyword>
<feature type="compositionally biased region" description="Acidic residues" evidence="1">
    <location>
        <begin position="44"/>
        <end position="66"/>
    </location>
</feature>
<dbReference type="Proteomes" id="UP000199427">
    <property type="component" value="Unassembled WGS sequence"/>
</dbReference>
<keyword evidence="2" id="KW-0812">Transmembrane</keyword>
<evidence type="ECO:0000313" key="4">
    <source>
        <dbReference type="Proteomes" id="UP000199427"/>
    </source>
</evidence>
<dbReference type="RefSeq" id="WP_091775405.1">
    <property type="nucleotide sequence ID" value="NZ_FOES01000043.1"/>
</dbReference>
<feature type="transmembrane region" description="Helical" evidence="2">
    <location>
        <begin position="12"/>
        <end position="32"/>
    </location>
</feature>
<sequence>MEPQKRKSKKPNGIQLIIVGVIVAVFIIYVQLTTNPTNQTISIESEEEVDPIPDEPEIEDSSEEEDVITPQYQMVDSEEELISRIDTMAAPGFEKAVELGMVQNVDHRVSFEDGDNTFEVEYIWYTSEGINIIFSTLYKEDEEGYHAHFHPNKQGISNKYGSAPVIYDNKFYTLVGLEPMTDNNGELVEQVDDTYTFDISLISRNREHKLKDQEIPLIFNKDQEDEYANDQSINQVIYEDDEMTFTLEEVRSRLYGNQLILDYESNVDQVFGISGEVLSDTSSSTYFEFDEAPFDIDILNLDGYSGEVELGLSEIILISDDEIEFTINTDEFIDQGRQAVDEIVAEKNGIEYKLNNVTERGREYFIEMDMSFEQHVDQDFFYNQLQDHNGQFNKVSITDESGNTISSQIMNGFVINKNTFENTDQIHVKIENLMYPKIVGEKTTFDLDLTKGE</sequence>
<evidence type="ECO:0008006" key="5">
    <source>
        <dbReference type="Google" id="ProtNLM"/>
    </source>
</evidence>
<accession>A0A1H9L1A0</accession>
<feature type="region of interest" description="Disordered" evidence="1">
    <location>
        <begin position="41"/>
        <end position="66"/>
    </location>
</feature>
<proteinExistence type="predicted"/>
<dbReference type="OrthoDB" id="9860053at2"/>
<reference evidence="3 4" key="1">
    <citation type="submission" date="2016-10" db="EMBL/GenBank/DDBJ databases">
        <authorList>
            <person name="de Groot N.N."/>
        </authorList>
    </citation>
    <scope>NUCLEOTIDE SEQUENCE [LARGE SCALE GENOMIC DNA]</scope>
    <source>
        <strain evidence="3 4">DSM 21633</strain>
    </source>
</reference>
<organism evidence="3 4">
    <name type="scientific">Piscibacillus halophilus</name>
    <dbReference type="NCBI Taxonomy" id="571933"/>
    <lineage>
        <taxon>Bacteria</taxon>
        <taxon>Bacillati</taxon>
        <taxon>Bacillota</taxon>
        <taxon>Bacilli</taxon>
        <taxon>Bacillales</taxon>
        <taxon>Bacillaceae</taxon>
        <taxon>Piscibacillus</taxon>
    </lineage>
</organism>
<name>A0A1H9L1A0_9BACI</name>